<dbReference type="PANTHER" id="PTHR43149">
    <property type="entry name" value="ENOYL-COA HYDRATASE"/>
    <property type="match status" value="1"/>
</dbReference>
<dbReference type="InterPro" id="IPR018376">
    <property type="entry name" value="Enoyl-CoA_hyd/isom_CS"/>
</dbReference>
<dbReference type="NCBIfam" id="NF004794">
    <property type="entry name" value="PRK06142.1"/>
    <property type="match status" value="1"/>
</dbReference>
<protein>
    <submittedName>
        <fullName evidence="2">Crotonase/enoyl-CoA hydratase family protein</fullName>
    </submittedName>
</protein>
<gene>
    <name evidence="2" type="ORF">KCG44_11070</name>
</gene>
<evidence type="ECO:0000256" key="1">
    <source>
        <dbReference type="RuleBase" id="RU003707"/>
    </source>
</evidence>
<comment type="similarity">
    <text evidence="1">Belongs to the enoyl-CoA hydratase/isomerase family.</text>
</comment>
<dbReference type="Pfam" id="PF00378">
    <property type="entry name" value="ECH_1"/>
    <property type="match status" value="1"/>
</dbReference>
<proteinExistence type="inferred from homology"/>
<dbReference type="RefSeq" id="WP_218446144.1">
    <property type="nucleotide sequence ID" value="NZ_JAGSPA010000003.1"/>
</dbReference>
<keyword evidence="3" id="KW-1185">Reference proteome</keyword>
<dbReference type="InterPro" id="IPR001753">
    <property type="entry name" value="Enoyl-CoA_hydra/iso"/>
</dbReference>
<evidence type="ECO:0000313" key="3">
    <source>
        <dbReference type="Proteomes" id="UP000722336"/>
    </source>
</evidence>
<organism evidence="2 3">
    <name type="scientific">Pacificimonas pallii</name>
    <dbReference type="NCBI Taxonomy" id="2827236"/>
    <lineage>
        <taxon>Bacteria</taxon>
        <taxon>Pseudomonadati</taxon>
        <taxon>Pseudomonadota</taxon>
        <taxon>Alphaproteobacteria</taxon>
        <taxon>Sphingomonadales</taxon>
        <taxon>Sphingosinicellaceae</taxon>
        <taxon>Pacificimonas</taxon>
    </lineage>
</organism>
<reference evidence="2 3" key="1">
    <citation type="submission" date="2021-04" db="EMBL/GenBank/DDBJ databases">
        <authorList>
            <person name="Pira H."/>
            <person name="Risdian C."/>
            <person name="Wink J."/>
        </authorList>
    </citation>
    <scope>NUCLEOTIDE SEQUENCE [LARGE SCALE GENOMIC DNA]</scope>
    <source>
        <strain evidence="2 3">WHA3</strain>
    </source>
</reference>
<sequence>MQTETISLEIAEHIAHVKLTRPDELNTMTPAFWEDMISVFEAIDADPAVRAVVLSSTGRHFTAGLDLKSAQSLHGDPKDVARERVHFLKHVKRLQHSFTVIDECRVPVIAVIQGGCIGGGVDLVTACDMRIIAEGGWFSVQEINVGIVADVGTLQRIPHLLPQGIVRELAYTGRRFPADEAKSYGFVNAVAADHEAALASAMALAKTIAQKSPVAMMGTKAVLNRGRGQTVEAGLDYVAVWNAAFLQGEDMREAIGAQMQKREPAFKNIA</sequence>
<dbReference type="Proteomes" id="UP000722336">
    <property type="component" value="Unassembled WGS sequence"/>
</dbReference>
<accession>A0ABS6SGD5</accession>
<dbReference type="CDD" id="cd06558">
    <property type="entry name" value="crotonase-like"/>
    <property type="match status" value="1"/>
</dbReference>
<dbReference type="EMBL" id="JAGSPA010000003">
    <property type="protein sequence ID" value="MBV7257325.1"/>
    <property type="molecule type" value="Genomic_DNA"/>
</dbReference>
<comment type="caution">
    <text evidence="2">The sequence shown here is derived from an EMBL/GenBank/DDBJ whole genome shotgun (WGS) entry which is preliminary data.</text>
</comment>
<dbReference type="PROSITE" id="PS00166">
    <property type="entry name" value="ENOYL_COA_HYDRATASE"/>
    <property type="match status" value="1"/>
</dbReference>
<dbReference type="InterPro" id="IPR045002">
    <property type="entry name" value="Ech1-like"/>
</dbReference>
<name>A0ABS6SGD5_9SPHN</name>
<evidence type="ECO:0000313" key="2">
    <source>
        <dbReference type="EMBL" id="MBV7257325.1"/>
    </source>
</evidence>